<dbReference type="EMBL" id="KV875100">
    <property type="protein sequence ID" value="OIW26632.1"/>
    <property type="molecule type" value="Genomic_DNA"/>
</dbReference>
<evidence type="ECO:0000313" key="3">
    <source>
        <dbReference type="Proteomes" id="UP000182658"/>
    </source>
</evidence>
<evidence type="ECO:0000313" key="2">
    <source>
        <dbReference type="EMBL" id="OIW26632.1"/>
    </source>
</evidence>
<accession>A0A1J7JA25</accession>
<dbReference type="AlphaFoldDB" id="A0A1J7JA25"/>
<protein>
    <submittedName>
        <fullName evidence="2">Uncharacterized protein</fullName>
    </submittedName>
</protein>
<organism evidence="2 3">
    <name type="scientific">Coniochaeta ligniaria NRRL 30616</name>
    <dbReference type="NCBI Taxonomy" id="1408157"/>
    <lineage>
        <taxon>Eukaryota</taxon>
        <taxon>Fungi</taxon>
        <taxon>Dikarya</taxon>
        <taxon>Ascomycota</taxon>
        <taxon>Pezizomycotina</taxon>
        <taxon>Sordariomycetes</taxon>
        <taxon>Sordariomycetidae</taxon>
        <taxon>Coniochaetales</taxon>
        <taxon>Coniochaetaceae</taxon>
        <taxon>Coniochaeta</taxon>
    </lineage>
</organism>
<name>A0A1J7JA25_9PEZI</name>
<gene>
    <name evidence="2" type="ORF">CONLIGDRAFT_482309</name>
</gene>
<keyword evidence="1" id="KW-0472">Membrane</keyword>
<keyword evidence="3" id="KW-1185">Reference proteome</keyword>
<proteinExistence type="predicted"/>
<keyword evidence="1" id="KW-0812">Transmembrane</keyword>
<dbReference type="InParanoid" id="A0A1J7JA25"/>
<evidence type="ECO:0000256" key="1">
    <source>
        <dbReference type="SAM" id="Phobius"/>
    </source>
</evidence>
<reference evidence="2 3" key="1">
    <citation type="submission" date="2016-10" db="EMBL/GenBank/DDBJ databases">
        <title>Draft genome sequence of Coniochaeta ligniaria NRRL30616, a lignocellulolytic fungus for bioabatement of inhibitors in plant biomass hydrolysates.</title>
        <authorList>
            <consortium name="DOE Joint Genome Institute"/>
            <person name="Jimenez D.J."/>
            <person name="Hector R.E."/>
            <person name="Riley R."/>
            <person name="Sun H."/>
            <person name="Grigoriev I.V."/>
            <person name="Van Elsas J.D."/>
            <person name="Nichols N.N."/>
        </authorList>
    </citation>
    <scope>NUCLEOTIDE SEQUENCE [LARGE SCALE GENOMIC DNA]</scope>
    <source>
        <strain evidence="2 3">NRRL 30616</strain>
    </source>
</reference>
<feature type="transmembrane region" description="Helical" evidence="1">
    <location>
        <begin position="20"/>
        <end position="41"/>
    </location>
</feature>
<sequence length="57" mass="6228">MMGLGPICCSRSSKRTESTVFEWVLTFIFSLSPLLIMDILMTSLTGMLGGMSKHIGT</sequence>
<keyword evidence="1" id="KW-1133">Transmembrane helix</keyword>
<dbReference type="Proteomes" id="UP000182658">
    <property type="component" value="Unassembled WGS sequence"/>
</dbReference>